<accession>A0ACB8UHM3</accession>
<name>A0ACB8UHM3_9APHY</name>
<protein>
    <submittedName>
        <fullName evidence="1">Uncharacterized protein</fullName>
    </submittedName>
</protein>
<dbReference type="EMBL" id="MU274901">
    <property type="protein sequence ID" value="KAI0093704.1"/>
    <property type="molecule type" value="Genomic_DNA"/>
</dbReference>
<evidence type="ECO:0000313" key="1">
    <source>
        <dbReference type="EMBL" id="KAI0093704.1"/>
    </source>
</evidence>
<sequence length="925" mass="100913">MNSASSKGKAREDAHWQLGWWELFPLVDGPRRPLEWSNSSVIYTAHPSQPVVVARHFPSNRQFFLPLPPTIASSPVSFEPPSVIRVSPGEDFLFAFTPSKEGPGIGCVWHKGFQIDSWTPMEWWNFAKGAGVVCAEWMFAERPWIVPESGPPFRLPPKGPTIPMNSPTLLLVTETHFLHVCVLPPTYPSMKVARMPLLQFGTASQGGAPPPPKPGQSEQQNQQQANEADKNNDMNPEDVPPSGKEGRRVCAHAAIGFSYNEPHFVVAMRSKYLPPQNLPRSNHGTGFDSMDIDLELNLRDQGTSGSGSSIGDLSMDWEQWGEDSTIDLTLVQFDFNGSMISLQGRPILPIFKPGSQLMDIRFFAVPPETALSSPTISRDPRRPGKEKEGNTDKGVLYLATTFMDFDDYSSLPKSEISLYTLGLSVTSPGRTPETQWVTRLEKTRTFDQGALAFLVPGPARGTALAGFLDTVGYTPRQSKKSEIPVGGISVLQLSTLFLLASPDLSNDDRWEHSRILSSPDGIGRDIPTGVVLSPNSALLCSISPSANASGYRVSIQSLPHRQPPPSQNPPLRSDLSRILAQAIFTRKSPSDVIHALTYKSVSLDTVSATFFGAASVLEANSVGLTELWVGEILGVATEVYLARAKASTDEAEEDALTECWKTAHDICSVGALNAVFEDCKEDLGYDLDAIWQLIGLTSWLIALLERISASDVDPLSYADAAVLLHLVHPYALKNLSTAVNHVKRFQEQVNQANPKTENALLSKDALTDVIDSSGIAVNGLTPLLEEFQKGAAQSPADELRRGLMSCSITPAVRPLARQAIDKILASPVINRPRLFIKSADLNFNLDPPPAESPPWDPNADVVSKGMLLRRPGGVNVVCVRCGGKSETIVQRNASTVVSLRWKPWETLWSSRCVCGGIWIRSPVTA</sequence>
<reference evidence="1" key="1">
    <citation type="journal article" date="2021" name="Environ. Microbiol.">
        <title>Gene family expansions and transcriptome signatures uncover fungal adaptations to wood decay.</title>
        <authorList>
            <person name="Hage H."/>
            <person name="Miyauchi S."/>
            <person name="Viragh M."/>
            <person name="Drula E."/>
            <person name="Min B."/>
            <person name="Chaduli D."/>
            <person name="Navarro D."/>
            <person name="Favel A."/>
            <person name="Norest M."/>
            <person name="Lesage-Meessen L."/>
            <person name="Balint B."/>
            <person name="Merenyi Z."/>
            <person name="de Eugenio L."/>
            <person name="Morin E."/>
            <person name="Martinez A.T."/>
            <person name="Baldrian P."/>
            <person name="Stursova M."/>
            <person name="Martinez M.J."/>
            <person name="Novotny C."/>
            <person name="Magnuson J.K."/>
            <person name="Spatafora J.W."/>
            <person name="Maurice S."/>
            <person name="Pangilinan J."/>
            <person name="Andreopoulos W."/>
            <person name="LaButti K."/>
            <person name="Hundley H."/>
            <person name="Na H."/>
            <person name="Kuo A."/>
            <person name="Barry K."/>
            <person name="Lipzen A."/>
            <person name="Henrissat B."/>
            <person name="Riley R."/>
            <person name="Ahrendt S."/>
            <person name="Nagy L.G."/>
            <person name="Grigoriev I.V."/>
            <person name="Martin F."/>
            <person name="Rosso M.N."/>
        </authorList>
    </citation>
    <scope>NUCLEOTIDE SEQUENCE</scope>
    <source>
        <strain evidence="1">CBS 384.51</strain>
    </source>
</reference>
<evidence type="ECO:0000313" key="2">
    <source>
        <dbReference type="Proteomes" id="UP001055072"/>
    </source>
</evidence>
<comment type="caution">
    <text evidence="1">The sequence shown here is derived from an EMBL/GenBank/DDBJ whole genome shotgun (WGS) entry which is preliminary data.</text>
</comment>
<gene>
    <name evidence="1" type="ORF">BDY19DRAFT_268753</name>
</gene>
<organism evidence="1 2">
    <name type="scientific">Irpex rosettiformis</name>
    <dbReference type="NCBI Taxonomy" id="378272"/>
    <lineage>
        <taxon>Eukaryota</taxon>
        <taxon>Fungi</taxon>
        <taxon>Dikarya</taxon>
        <taxon>Basidiomycota</taxon>
        <taxon>Agaricomycotina</taxon>
        <taxon>Agaricomycetes</taxon>
        <taxon>Polyporales</taxon>
        <taxon>Irpicaceae</taxon>
        <taxon>Irpex</taxon>
    </lineage>
</organism>
<keyword evidence="2" id="KW-1185">Reference proteome</keyword>
<dbReference type="Proteomes" id="UP001055072">
    <property type="component" value="Unassembled WGS sequence"/>
</dbReference>
<proteinExistence type="predicted"/>